<evidence type="ECO:0000313" key="6">
    <source>
        <dbReference type="Proteomes" id="UP000078447"/>
    </source>
</evidence>
<comment type="caution">
    <text evidence="5">The sequence shown here is derived from an EMBL/GenBank/DDBJ whole genome shotgun (WGS) entry which is preliminary data.</text>
</comment>
<dbReference type="SMART" id="SM00354">
    <property type="entry name" value="HTH_LACI"/>
    <property type="match status" value="1"/>
</dbReference>
<dbReference type="PANTHER" id="PTHR30146:SF109">
    <property type="entry name" value="HTH-TYPE TRANSCRIPTIONAL REGULATOR GALS"/>
    <property type="match status" value="1"/>
</dbReference>
<gene>
    <name evidence="5" type="ORF">A3783_00540</name>
</gene>
<keyword evidence="6" id="KW-1185">Reference proteome</keyword>
<dbReference type="Pfam" id="PF00356">
    <property type="entry name" value="LacI"/>
    <property type="match status" value="1"/>
</dbReference>
<dbReference type="InterPro" id="IPR000843">
    <property type="entry name" value="HTH_LacI"/>
</dbReference>
<feature type="domain" description="HTH lacI-type" evidence="4">
    <location>
        <begin position="2"/>
        <end position="56"/>
    </location>
</feature>
<dbReference type="RefSeq" id="WP_028105688.1">
    <property type="nucleotide sequence ID" value="NZ_LVVL01000001.1"/>
</dbReference>
<evidence type="ECO:0000256" key="1">
    <source>
        <dbReference type="ARBA" id="ARBA00023015"/>
    </source>
</evidence>
<dbReference type="SUPFAM" id="SSF53822">
    <property type="entry name" value="Periplasmic binding protein-like I"/>
    <property type="match status" value="1"/>
</dbReference>
<dbReference type="InterPro" id="IPR046335">
    <property type="entry name" value="LacI/GalR-like_sensor"/>
</dbReference>
<reference evidence="5 6" key="1">
    <citation type="submission" date="2016-03" db="EMBL/GenBank/DDBJ databases">
        <authorList>
            <person name="Cho S.-Y."/>
            <person name="Lim S."/>
            <person name="Kim H."/>
            <person name="Soh E.H."/>
            <person name="Moon J.S."/>
        </authorList>
    </citation>
    <scope>NUCLEOTIDE SEQUENCE [LARGE SCALE GENOMIC DNA]</scope>
    <source>
        <strain evidence="5 6">KCTC 3810</strain>
    </source>
</reference>
<dbReference type="EMBL" id="LVVL01000001">
    <property type="protein sequence ID" value="OAN14448.1"/>
    <property type="molecule type" value="Genomic_DNA"/>
</dbReference>
<dbReference type="PANTHER" id="PTHR30146">
    <property type="entry name" value="LACI-RELATED TRANSCRIPTIONAL REPRESSOR"/>
    <property type="match status" value="1"/>
</dbReference>
<keyword evidence="1" id="KW-0805">Transcription regulation</keyword>
<dbReference type="InterPro" id="IPR010982">
    <property type="entry name" value="Lambda_DNA-bd_dom_sf"/>
</dbReference>
<dbReference type="CDD" id="cd06267">
    <property type="entry name" value="PBP1_LacI_sugar_binding-like"/>
    <property type="match status" value="1"/>
</dbReference>
<dbReference type="Pfam" id="PF13377">
    <property type="entry name" value="Peripla_BP_3"/>
    <property type="match status" value="1"/>
</dbReference>
<dbReference type="Gene3D" id="1.10.260.40">
    <property type="entry name" value="lambda repressor-like DNA-binding domains"/>
    <property type="match status" value="1"/>
</dbReference>
<dbReference type="Gene3D" id="3.40.50.2300">
    <property type="match status" value="2"/>
</dbReference>
<keyword evidence="2" id="KW-0238">DNA-binding</keyword>
<dbReference type="InterPro" id="IPR028082">
    <property type="entry name" value="Peripla_BP_I"/>
</dbReference>
<evidence type="ECO:0000259" key="4">
    <source>
        <dbReference type="PROSITE" id="PS50932"/>
    </source>
</evidence>
<dbReference type="PROSITE" id="PS50932">
    <property type="entry name" value="HTH_LACI_2"/>
    <property type="match status" value="1"/>
</dbReference>
<accession>A0ABX2V893</accession>
<keyword evidence="3" id="KW-0804">Transcription</keyword>
<evidence type="ECO:0000313" key="5">
    <source>
        <dbReference type="EMBL" id="OAN14448.1"/>
    </source>
</evidence>
<evidence type="ECO:0000256" key="3">
    <source>
        <dbReference type="ARBA" id="ARBA00023163"/>
    </source>
</evidence>
<organism evidence="5 6">
    <name type="scientific">Exiguobacterium undae</name>
    <dbReference type="NCBI Taxonomy" id="169177"/>
    <lineage>
        <taxon>Bacteria</taxon>
        <taxon>Bacillati</taxon>
        <taxon>Bacillota</taxon>
        <taxon>Bacilli</taxon>
        <taxon>Bacillales</taxon>
        <taxon>Bacillales Family XII. Incertae Sedis</taxon>
        <taxon>Exiguobacterium</taxon>
    </lineage>
</organism>
<sequence length="336" mass="37453">MATLKDIARETGFSVTTVSRALNGYFDVSEGTRTKIEQTAKRLGYSPNIIARSLVTKQSKTIGFIVTDLKRESIKDNFMYETLCGVSDTLASTTYEFVVLSTSTAKQKNKTYRQICAERQLDGVVIQGLKIEDPYLIEAMDSDTPCVLIDIPIEGEKAAYVTSNQFESAKQAVKYLRRMGHEKIAYMNGSEHAHVSQIRKKAYEEALRETGVELDPALVVNGDFEEEMARRAALHLLLNRSDVSAFFCASDVMALGVMQAAKELGIQIPKDLSVIGFDNILLSRYITPKLTTISQQPYEMGSAAAEMLIQLIEGHDGERQIELKNELILRESTSNR</sequence>
<dbReference type="CDD" id="cd01392">
    <property type="entry name" value="HTH_LacI"/>
    <property type="match status" value="1"/>
</dbReference>
<protein>
    <submittedName>
        <fullName evidence="5">LacI family transcriptional regulator</fullName>
    </submittedName>
</protein>
<proteinExistence type="predicted"/>
<evidence type="ECO:0000256" key="2">
    <source>
        <dbReference type="ARBA" id="ARBA00023125"/>
    </source>
</evidence>
<name>A0ABX2V893_9BACL</name>
<dbReference type="SUPFAM" id="SSF47413">
    <property type="entry name" value="lambda repressor-like DNA-binding domains"/>
    <property type="match status" value="1"/>
</dbReference>
<dbReference type="Proteomes" id="UP000078447">
    <property type="component" value="Unassembled WGS sequence"/>
</dbReference>